<dbReference type="EMBL" id="JAENIM010000021">
    <property type="protein sequence ID" value="MBK1790416.1"/>
    <property type="molecule type" value="Genomic_DNA"/>
</dbReference>
<protein>
    <recommendedName>
        <fullName evidence="4">SH3 domain-containing protein</fullName>
    </recommendedName>
</protein>
<keyword evidence="1" id="KW-0732">Signal</keyword>
<evidence type="ECO:0000313" key="2">
    <source>
        <dbReference type="EMBL" id="MBK1790416.1"/>
    </source>
</evidence>
<feature type="signal peptide" evidence="1">
    <location>
        <begin position="1"/>
        <end position="18"/>
    </location>
</feature>
<name>A0A8J7MCB4_9BACT</name>
<gene>
    <name evidence="2" type="ORF">JIN82_04505</name>
</gene>
<organism evidence="2 3">
    <name type="scientific">Persicirhabdus sediminis</name>
    <dbReference type="NCBI Taxonomy" id="454144"/>
    <lineage>
        <taxon>Bacteria</taxon>
        <taxon>Pseudomonadati</taxon>
        <taxon>Verrucomicrobiota</taxon>
        <taxon>Verrucomicrobiia</taxon>
        <taxon>Verrucomicrobiales</taxon>
        <taxon>Verrucomicrobiaceae</taxon>
        <taxon>Persicirhabdus</taxon>
    </lineage>
</organism>
<evidence type="ECO:0000256" key="1">
    <source>
        <dbReference type="SAM" id="SignalP"/>
    </source>
</evidence>
<dbReference type="AlphaFoldDB" id="A0A8J7MCB4"/>
<keyword evidence="3" id="KW-1185">Reference proteome</keyword>
<dbReference type="Proteomes" id="UP000624703">
    <property type="component" value="Unassembled WGS sequence"/>
</dbReference>
<evidence type="ECO:0000313" key="3">
    <source>
        <dbReference type="Proteomes" id="UP000624703"/>
    </source>
</evidence>
<feature type="chain" id="PRO_5035241458" description="SH3 domain-containing protein" evidence="1">
    <location>
        <begin position="19"/>
        <end position="233"/>
    </location>
</feature>
<evidence type="ECO:0008006" key="4">
    <source>
        <dbReference type="Google" id="ProtNLM"/>
    </source>
</evidence>
<sequence>MWRISFIILIFSSSFLFAQSRSLLDDDPEVIYLDQHIDRKIELIVAEDANVFATKTANRHLGVFAKGTKVELLAMTDKAYRVRGQAKHAGVAGWVSPKLMASTDKDFIENLKKLYERQMIVTALINNKEVAIGMTLDEVSQSLGEPTKKSMRQTKDGVTGSWEFIQLEEKKHYRAVRDIRSGQVYQQLSHTTVEEKGKIVVEFEGDVVTALEESENNSGGRIKIITPPIVWGW</sequence>
<dbReference type="RefSeq" id="WP_200310448.1">
    <property type="nucleotide sequence ID" value="NZ_JAENIM010000021.1"/>
</dbReference>
<proteinExistence type="predicted"/>
<reference evidence="2" key="1">
    <citation type="submission" date="2021-01" db="EMBL/GenBank/DDBJ databases">
        <title>Modified the classification status of verrucomicrobia.</title>
        <authorList>
            <person name="Feng X."/>
        </authorList>
    </citation>
    <scope>NUCLEOTIDE SEQUENCE</scope>
    <source>
        <strain evidence="2">_KCTC 22039</strain>
    </source>
</reference>
<comment type="caution">
    <text evidence="2">The sequence shown here is derived from an EMBL/GenBank/DDBJ whole genome shotgun (WGS) entry which is preliminary data.</text>
</comment>
<accession>A0A8J7MCB4</accession>